<evidence type="ECO:0000313" key="3">
    <source>
        <dbReference type="EMBL" id="KAH9376104.1"/>
    </source>
</evidence>
<evidence type="ECO:0000256" key="2">
    <source>
        <dbReference type="SAM" id="SignalP"/>
    </source>
</evidence>
<gene>
    <name evidence="3" type="ORF">HPB48_014494</name>
</gene>
<dbReference type="EMBL" id="JABSTR010000007">
    <property type="protein sequence ID" value="KAH9376104.1"/>
    <property type="molecule type" value="Genomic_DNA"/>
</dbReference>
<dbReference type="OrthoDB" id="6530235at2759"/>
<keyword evidence="1" id="KW-0472">Membrane</keyword>
<dbReference type="VEuPathDB" id="VectorBase:HLOH_062732"/>
<protein>
    <recommendedName>
        <fullName evidence="5">Ionotropic receptor</fullName>
    </recommendedName>
</protein>
<feature type="signal peptide" evidence="2">
    <location>
        <begin position="1"/>
        <end position="23"/>
    </location>
</feature>
<accession>A0A9J6GND6</accession>
<name>A0A9J6GND6_HAELO</name>
<comment type="caution">
    <text evidence="3">The sequence shown here is derived from an EMBL/GenBank/DDBJ whole genome shotgun (WGS) entry which is preliminary data.</text>
</comment>
<evidence type="ECO:0000313" key="4">
    <source>
        <dbReference type="Proteomes" id="UP000821853"/>
    </source>
</evidence>
<sequence>MKVAKKKIILVRILWSMFNPLEASMYPLALDVMTNLKNHDFIGVAAFGNASKLLAPYITQLPKPIWLWTSFRQDNIAVPGLYPEQKRRLSKVVIFLPWLLNLPKGFPGTVDVFAMQAVHIHWVVSTDTAMPLDWIPKLRLGACQVLTVSRTYIDEPKNGFGNCALSRRNTSSAQVFRLREGDAKKYPRNLNLTIIHPNGDVSAVPEVAALIEAYASLNTSLNWLQNPIQIPREFFIRARLADIDIVPNPLFENELYNLYLNAMYPPCNICFFTRLVAAKGSFLARDSANIIVFISSFFLLALAIVIVSRSLDSRELHTKCSAVIFFLASTFLGRSPQTLCMAGVTLRTLLALWMFGTLIVGSYLQSYITTDICVKSLAHEVEDLQEFEKLLDERRILPCVDFSFLTTAVHYFKSPFLKKLAAVIRTRPTNCVIPDRQEGCYSLVHQGKYAYVRPCCSYDEHIAFRRGLVKGRGNLQMYHRVARMLPNLPHRRQHRRLLLAIFESGMDVHHERKDGGMHFDEGNILIPHPFSHYMMVFAIGCACSIMVFFAEVIKFSCNYT</sequence>
<reference evidence="3 4" key="1">
    <citation type="journal article" date="2020" name="Cell">
        <title>Large-Scale Comparative Analyses of Tick Genomes Elucidate Their Genetic Diversity and Vector Capacities.</title>
        <authorList>
            <consortium name="Tick Genome and Microbiome Consortium (TIGMIC)"/>
            <person name="Jia N."/>
            <person name="Wang J."/>
            <person name="Shi W."/>
            <person name="Du L."/>
            <person name="Sun Y."/>
            <person name="Zhan W."/>
            <person name="Jiang J.F."/>
            <person name="Wang Q."/>
            <person name="Zhang B."/>
            <person name="Ji P."/>
            <person name="Bell-Sakyi L."/>
            <person name="Cui X.M."/>
            <person name="Yuan T.T."/>
            <person name="Jiang B.G."/>
            <person name="Yang W.F."/>
            <person name="Lam T.T."/>
            <person name="Chang Q.C."/>
            <person name="Ding S.J."/>
            <person name="Wang X.J."/>
            <person name="Zhu J.G."/>
            <person name="Ruan X.D."/>
            <person name="Zhao L."/>
            <person name="Wei J.T."/>
            <person name="Ye R.Z."/>
            <person name="Que T.C."/>
            <person name="Du C.H."/>
            <person name="Zhou Y.H."/>
            <person name="Cheng J.X."/>
            <person name="Dai P.F."/>
            <person name="Guo W.B."/>
            <person name="Han X.H."/>
            <person name="Huang E.J."/>
            <person name="Li L.F."/>
            <person name="Wei W."/>
            <person name="Gao Y.C."/>
            <person name="Liu J.Z."/>
            <person name="Shao H.Z."/>
            <person name="Wang X."/>
            <person name="Wang C.C."/>
            <person name="Yang T.C."/>
            <person name="Huo Q.B."/>
            <person name="Li W."/>
            <person name="Chen H.Y."/>
            <person name="Chen S.E."/>
            <person name="Zhou L.G."/>
            <person name="Ni X.B."/>
            <person name="Tian J.H."/>
            <person name="Sheng Y."/>
            <person name="Liu T."/>
            <person name="Pan Y.S."/>
            <person name="Xia L.Y."/>
            <person name="Li J."/>
            <person name="Zhao F."/>
            <person name="Cao W.C."/>
        </authorList>
    </citation>
    <scope>NUCLEOTIDE SEQUENCE [LARGE SCALE GENOMIC DNA]</scope>
    <source>
        <strain evidence="3">HaeL-2018</strain>
    </source>
</reference>
<dbReference type="AlphaFoldDB" id="A0A9J6GND6"/>
<feature type="transmembrane region" description="Helical" evidence="1">
    <location>
        <begin position="344"/>
        <end position="364"/>
    </location>
</feature>
<keyword evidence="1" id="KW-0812">Transmembrane</keyword>
<feature type="transmembrane region" description="Helical" evidence="1">
    <location>
        <begin position="289"/>
        <end position="310"/>
    </location>
</feature>
<keyword evidence="2" id="KW-0732">Signal</keyword>
<evidence type="ECO:0008006" key="5">
    <source>
        <dbReference type="Google" id="ProtNLM"/>
    </source>
</evidence>
<feature type="transmembrane region" description="Helical" evidence="1">
    <location>
        <begin position="533"/>
        <end position="553"/>
    </location>
</feature>
<dbReference type="Proteomes" id="UP000821853">
    <property type="component" value="Chromosome 5"/>
</dbReference>
<evidence type="ECO:0000256" key="1">
    <source>
        <dbReference type="SAM" id="Phobius"/>
    </source>
</evidence>
<proteinExistence type="predicted"/>
<organism evidence="3 4">
    <name type="scientific">Haemaphysalis longicornis</name>
    <name type="common">Bush tick</name>
    <dbReference type="NCBI Taxonomy" id="44386"/>
    <lineage>
        <taxon>Eukaryota</taxon>
        <taxon>Metazoa</taxon>
        <taxon>Ecdysozoa</taxon>
        <taxon>Arthropoda</taxon>
        <taxon>Chelicerata</taxon>
        <taxon>Arachnida</taxon>
        <taxon>Acari</taxon>
        <taxon>Parasitiformes</taxon>
        <taxon>Ixodida</taxon>
        <taxon>Ixodoidea</taxon>
        <taxon>Ixodidae</taxon>
        <taxon>Haemaphysalinae</taxon>
        <taxon>Haemaphysalis</taxon>
    </lineage>
</organism>
<feature type="chain" id="PRO_5039929113" description="Ionotropic receptor" evidence="2">
    <location>
        <begin position="24"/>
        <end position="560"/>
    </location>
</feature>
<keyword evidence="4" id="KW-1185">Reference proteome</keyword>
<keyword evidence="1" id="KW-1133">Transmembrane helix</keyword>